<reference evidence="2 3" key="1">
    <citation type="submission" date="2020-05" db="EMBL/GenBank/DDBJ databases">
        <title>Complete genome sequence of Gemmatimonas greenlandica TET16.</title>
        <authorList>
            <person name="Zeng Y."/>
        </authorList>
    </citation>
    <scope>NUCLEOTIDE SEQUENCE [LARGE SCALE GENOMIC DNA]</scope>
    <source>
        <strain evidence="2 3">TET16</strain>
    </source>
</reference>
<protein>
    <submittedName>
        <fullName evidence="2">Uncharacterized protein</fullName>
    </submittedName>
</protein>
<evidence type="ECO:0000313" key="2">
    <source>
        <dbReference type="EMBL" id="QJR36755.1"/>
    </source>
</evidence>
<organism evidence="2 3">
    <name type="scientific">Gemmatimonas groenlandica</name>
    <dbReference type="NCBI Taxonomy" id="2732249"/>
    <lineage>
        <taxon>Bacteria</taxon>
        <taxon>Pseudomonadati</taxon>
        <taxon>Gemmatimonadota</taxon>
        <taxon>Gemmatimonadia</taxon>
        <taxon>Gemmatimonadales</taxon>
        <taxon>Gemmatimonadaceae</taxon>
        <taxon>Gemmatimonas</taxon>
    </lineage>
</organism>
<keyword evidence="1" id="KW-0812">Transmembrane</keyword>
<evidence type="ECO:0000256" key="1">
    <source>
        <dbReference type="SAM" id="Phobius"/>
    </source>
</evidence>
<feature type="transmembrane region" description="Helical" evidence="1">
    <location>
        <begin position="15"/>
        <end position="37"/>
    </location>
</feature>
<dbReference type="AlphaFoldDB" id="A0A6M4IRJ9"/>
<sequence length="82" mass="9096">MTHINASTRFSRPRFALLVLLGAYPTITAILYVVVPLTSGWSIWQRTLLVAPAMVAAMVWGVIPTVQQRFRTFINPPAARTA</sequence>
<accession>A0A6M4IRJ9</accession>
<name>A0A6M4IRJ9_9BACT</name>
<dbReference type="EMBL" id="CP053085">
    <property type="protein sequence ID" value="QJR36755.1"/>
    <property type="molecule type" value="Genomic_DNA"/>
</dbReference>
<dbReference type="RefSeq" id="WP_171226188.1">
    <property type="nucleotide sequence ID" value="NZ_CP053085.1"/>
</dbReference>
<dbReference type="KEGG" id="ggr:HKW67_15150"/>
<feature type="transmembrane region" description="Helical" evidence="1">
    <location>
        <begin position="43"/>
        <end position="63"/>
    </location>
</feature>
<keyword evidence="3" id="KW-1185">Reference proteome</keyword>
<dbReference type="Proteomes" id="UP000500938">
    <property type="component" value="Chromosome"/>
</dbReference>
<proteinExistence type="predicted"/>
<keyword evidence="1" id="KW-1133">Transmembrane helix</keyword>
<gene>
    <name evidence="2" type="ORF">HKW67_15150</name>
</gene>
<evidence type="ECO:0000313" key="3">
    <source>
        <dbReference type="Proteomes" id="UP000500938"/>
    </source>
</evidence>
<keyword evidence="1" id="KW-0472">Membrane</keyword>